<dbReference type="InterPro" id="IPR006058">
    <property type="entry name" value="2Fe2S_fd_BS"/>
</dbReference>
<proteinExistence type="predicted"/>
<feature type="domain" description="2Fe-2S ferredoxin-type" evidence="1">
    <location>
        <begin position="2"/>
        <end position="76"/>
    </location>
</feature>
<comment type="caution">
    <text evidence="2">The sequence shown here is derived from an EMBL/GenBank/DDBJ whole genome shotgun (WGS) entry which is preliminary data.</text>
</comment>
<dbReference type="PROSITE" id="PS00197">
    <property type="entry name" value="2FE2S_FER_1"/>
    <property type="match status" value="1"/>
</dbReference>
<evidence type="ECO:0000259" key="1">
    <source>
        <dbReference type="PROSITE" id="PS51085"/>
    </source>
</evidence>
<protein>
    <submittedName>
        <fullName evidence="2">2Fe-2S iron-sulfur cluster binding domain-containing protein</fullName>
    </submittedName>
</protein>
<dbReference type="RefSeq" id="WP_277867014.1">
    <property type="nucleotide sequence ID" value="NZ_JAKKUT010000002.1"/>
</dbReference>
<dbReference type="Proteomes" id="UP001154265">
    <property type="component" value="Unassembled WGS sequence"/>
</dbReference>
<keyword evidence="3" id="KW-1185">Reference proteome</keyword>
<dbReference type="InterPro" id="IPR001041">
    <property type="entry name" value="2Fe-2S_ferredoxin-type"/>
</dbReference>
<dbReference type="SUPFAM" id="SSF54292">
    <property type="entry name" value="2Fe-2S ferredoxin-like"/>
    <property type="match status" value="1"/>
</dbReference>
<dbReference type="InterPro" id="IPR036010">
    <property type="entry name" value="2Fe-2S_ferredoxin-like_sf"/>
</dbReference>
<dbReference type="Gene3D" id="3.10.20.30">
    <property type="match status" value="1"/>
</dbReference>
<reference evidence="2" key="1">
    <citation type="journal article" date="2022" name="Genome Biol. Evol.">
        <title>A New Gene Family Diagnostic for Intracellular Biomineralization of Amorphous Ca Carbonates by Cyanobacteria.</title>
        <authorList>
            <person name="Benzerara K."/>
            <person name="Duprat E."/>
            <person name="Bitard-Feildel T."/>
            <person name="Caumes G."/>
            <person name="Cassier-Chauvat C."/>
            <person name="Chauvat F."/>
            <person name="Dezi M."/>
            <person name="Diop S.I."/>
            <person name="Gaschignard G."/>
            <person name="Gorgen S."/>
            <person name="Gugger M."/>
            <person name="Lopez-Garcia P."/>
            <person name="Millet M."/>
            <person name="Skouri-Panet F."/>
            <person name="Moreira D."/>
            <person name="Callebaut I."/>
        </authorList>
    </citation>
    <scope>NUCLEOTIDE SEQUENCE</scope>
    <source>
        <strain evidence="2">G9</strain>
    </source>
</reference>
<accession>A0ABT6EZX8</accession>
<dbReference type="PROSITE" id="PS51085">
    <property type="entry name" value="2FE2S_FER_2"/>
    <property type="match status" value="1"/>
</dbReference>
<dbReference type="EMBL" id="JAKKUT010000002">
    <property type="protein sequence ID" value="MDG2991133.1"/>
    <property type="molecule type" value="Genomic_DNA"/>
</dbReference>
<dbReference type="InterPro" id="IPR012675">
    <property type="entry name" value="Beta-grasp_dom_sf"/>
</dbReference>
<evidence type="ECO:0000313" key="3">
    <source>
        <dbReference type="Proteomes" id="UP001154265"/>
    </source>
</evidence>
<evidence type="ECO:0000313" key="2">
    <source>
        <dbReference type="EMBL" id="MDG2991133.1"/>
    </source>
</evidence>
<dbReference type="Pfam" id="PF00111">
    <property type="entry name" value="Fer2"/>
    <property type="match status" value="1"/>
</dbReference>
<sequence length="78" mass="8452">MVEITFLPDDITVMAEPGESWLRVAERAGIDIPTGCQMGSCGACTVDIEELGEIRTCISAVPANIMACRVYLFADPTW</sequence>
<dbReference type="CDD" id="cd00207">
    <property type="entry name" value="fer2"/>
    <property type="match status" value="1"/>
</dbReference>
<gene>
    <name evidence="2" type="ORF">L3556_09365</name>
</gene>
<reference evidence="2" key="2">
    <citation type="submission" date="2022-01" db="EMBL/GenBank/DDBJ databases">
        <authorList>
            <person name="Zivanovic Y."/>
            <person name="Moreira D."/>
            <person name="Lopez-Garcia P."/>
        </authorList>
    </citation>
    <scope>NUCLEOTIDE SEQUENCE</scope>
    <source>
        <strain evidence="2">G9</strain>
    </source>
</reference>
<name>A0ABT6EZX8_9SYNE</name>
<organism evidence="2 3">
    <name type="scientific">Candidatus Synechococcus calcipolaris G9</name>
    <dbReference type="NCBI Taxonomy" id="1497997"/>
    <lineage>
        <taxon>Bacteria</taxon>
        <taxon>Bacillati</taxon>
        <taxon>Cyanobacteriota</taxon>
        <taxon>Cyanophyceae</taxon>
        <taxon>Synechococcales</taxon>
        <taxon>Synechococcaceae</taxon>
        <taxon>Synechococcus</taxon>
    </lineage>
</organism>